<dbReference type="InterPro" id="IPR004364">
    <property type="entry name" value="Aa-tRNA-synt_II"/>
</dbReference>
<dbReference type="GO" id="GO:0000287">
    <property type="term" value="F:magnesium ion binding"/>
    <property type="evidence" value="ECO:0007669"/>
    <property type="project" value="UniProtKB-UniRule"/>
</dbReference>
<feature type="site" description="Important for tRNA non-discrimination" evidence="9">
    <location>
        <position position="86"/>
    </location>
</feature>
<dbReference type="InterPro" id="IPR002312">
    <property type="entry name" value="Asp/Asn-tRNA-synth_IIb"/>
</dbReference>
<keyword evidence="9" id="KW-0479">Metal-binding</keyword>
<feature type="domain" description="Aminoacyl-transfer RNA synthetases class-II family profile" evidence="10">
    <location>
        <begin position="138"/>
        <end position="431"/>
    </location>
</feature>
<dbReference type="GO" id="GO:0017101">
    <property type="term" value="C:aminoacyl-tRNA synthetase multienzyme complex"/>
    <property type="evidence" value="ECO:0007669"/>
    <property type="project" value="TreeGrafter"/>
</dbReference>
<dbReference type="Gene3D" id="2.40.50.140">
    <property type="entry name" value="Nucleic acid-binding proteins"/>
    <property type="match status" value="1"/>
</dbReference>
<accession>A0A3S3VEK5</accession>
<feature type="binding site" evidence="9">
    <location>
        <begin position="215"/>
        <end position="217"/>
    </location>
    <ligand>
        <name>ATP</name>
        <dbReference type="ChEBI" id="CHEBI:30616"/>
    </ligand>
</feature>
<keyword evidence="7 9" id="KW-0648">Protein biosynthesis</keyword>
<protein>
    <recommendedName>
        <fullName evidence="9">Aspartate--tRNA(Asp/Asn) ligase</fullName>
        <ecNumber evidence="9">6.1.1.23</ecNumber>
    </recommendedName>
    <alternativeName>
        <fullName evidence="9">Aspartyl-tRNA synthetase</fullName>
        <shortName evidence="9">AspRS</shortName>
    </alternativeName>
    <alternativeName>
        <fullName evidence="9">Non-discriminating aspartyl-tRNA synthetase</fullName>
        <shortName evidence="9">ND-AspRS</shortName>
    </alternativeName>
</protein>
<feature type="binding site" evidence="9">
    <location>
        <position position="365"/>
    </location>
    <ligand>
        <name>L-aspartate</name>
        <dbReference type="ChEBI" id="CHEBI:29991"/>
    </ligand>
</feature>
<dbReference type="PANTHER" id="PTHR43450:SF1">
    <property type="entry name" value="ASPARTATE--TRNA LIGASE, CYTOPLASMIC"/>
    <property type="match status" value="1"/>
</dbReference>
<keyword evidence="9" id="KW-0460">Magnesium</keyword>
<dbReference type="GO" id="GO:0050560">
    <property type="term" value="F:aspartate-tRNA(Asn) ligase activity"/>
    <property type="evidence" value="ECO:0007669"/>
    <property type="project" value="UniProtKB-EC"/>
</dbReference>
<sequence>MSIRTHYAAQVKPEDEGKEVTVAGWVHKIRDLGKLKFIVLRDRTGILQVTLKKGSVDESMISLAEKLREEDVILITGAVKATRIAPGGRELVPSRIEVVNKTLEPVPVSVSGKIESNLDTRLDHRVLDLRRPEVAAVFRVQSKLLEGMQEYLWKEGFQQVFTPCLMGAASESGAEVFPVVYFNKSAFLRQDPQLHRQLAVISGMDRIYDLGPSWRAELSHTPRHLCEHRGCAVELGFIRDEYEVMRIEEGLVRSGVAKVVSDCKEELELLGKEISVPQAPFPEIKFPEVYAILEEYGKKIPYGEDYDRESEAILARHIKEKHGSDFFFVNRFPFRVKPFYVMRVDEDPTWARSVDLVCKGLELSSGGQREHRYDRIIGQIKEKGMSTVGLKWFTDFFKYGAPPHGGFNIGIERLTMQLLDLQNVQEASLFPRTPERLLP</sequence>
<evidence type="ECO:0000256" key="9">
    <source>
        <dbReference type="HAMAP-Rule" id="MF_02075"/>
    </source>
</evidence>
<keyword evidence="8 9" id="KW-0030">Aminoacyl-tRNA synthetase</keyword>
<evidence type="ECO:0000256" key="6">
    <source>
        <dbReference type="ARBA" id="ARBA00022840"/>
    </source>
</evidence>
<dbReference type="GO" id="GO:0004815">
    <property type="term" value="F:aspartate-tRNA ligase activity"/>
    <property type="evidence" value="ECO:0007669"/>
    <property type="project" value="UniProtKB-UniRule"/>
</dbReference>
<evidence type="ECO:0000256" key="7">
    <source>
        <dbReference type="ARBA" id="ARBA00022917"/>
    </source>
</evidence>
<dbReference type="NCBIfam" id="TIGR00458">
    <property type="entry name" value="aspS_nondisc"/>
    <property type="match status" value="1"/>
</dbReference>
<dbReference type="Proteomes" id="UP000288215">
    <property type="component" value="Unassembled WGS sequence"/>
</dbReference>
<dbReference type="NCBIfam" id="NF003483">
    <property type="entry name" value="PRK05159.1"/>
    <property type="match status" value="1"/>
</dbReference>
<comment type="cofactor">
    <cofactor evidence="9">
        <name>Mg(2+)</name>
        <dbReference type="ChEBI" id="CHEBI:18420"/>
    </cofactor>
    <text evidence="9">Binds 3 Mg(2+) cations per subunit. The strongest magnesium site (Mg1) is bound to the beta- and gamma-phosphates of ATP and four water molecules complete its coordination sphere.</text>
</comment>
<gene>
    <name evidence="9" type="primary">aspS</name>
    <name evidence="11" type="ORF">Metus_0829</name>
</gene>
<dbReference type="HAMAP" id="MF_02075">
    <property type="entry name" value="Asp_tRNA_synth_type2"/>
    <property type="match status" value="1"/>
</dbReference>
<dbReference type="SUPFAM" id="SSF50249">
    <property type="entry name" value="Nucleic acid-binding proteins"/>
    <property type="match status" value="1"/>
</dbReference>
<evidence type="ECO:0000256" key="4">
    <source>
        <dbReference type="ARBA" id="ARBA00022598"/>
    </source>
</evidence>
<keyword evidence="3 9" id="KW-0963">Cytoplasm</keyword>
<dbReference type="InterPro" id="IPR045864">
    <property type="entry name" value="aa-tRNA-synth_II/BPL/LPL"/>
</dbReference>
<dbReference type="EMBL" id="RXGA01000003">
    <property type="protein sequence ID" value="RWX72855.1"/>
    <property type="molecule type" value="Genomic_DNA"/>
</dbReference>
<comment type="subcellular location">
    <subcellularLocation>
        <location evidence="1 9">Cytoplasm</location>
    </subcellularLocation>
</comment>
<reference evidence="11 12" key="1">
    <citation type="submission" date="2018-12" db="EMBL/GenBank/DDBJ databases">
        <title>The complete genome of the methanogenic archaea of the candidate phylum Verstraetearchaeota, obtained from the metagenome of underground thermal water.</title>
        <authorList>
            <person name="Kadnikov V.V."/>
            <person name="Mardanov A.V."/>
            <person name="Beletsky A.V."/>
            <person name="Karnachuk O.V."/>
            <person name="Ravin N.V."/>
        </authorList>
    </citation>
    <scope>NUCLEOTIDE SEQUENCE [LARGE SCALE GENOMIC DNA]</scope>
    <source>
        <strain evidence="11">Ch88</strain>
    </source>
</reference>
<dbReference type="GO" id="GO:0005829">
    <property type="term" value="C:cytosol"/>
    <property type="evidence" value="ECO:0007669"/>
    <property type="project" value="TreeGrafter"/>
</dbReference>
<dbReference type="GO" id="GO:0005524">
    <property type="term" value="F:ATP binding"/>
    <property type="evidence" value="ECO:0007669"/>
    <property type="project" value="UniProtKB-UniRule"/>
</dbReference>
<comment type="caution">
    <text evidence="9">Lacks conserved residue(s) required for the propagation of feature annotation.</text>
</comment>
<feature type="binding site" evidence="9">
    <location>
        <position position="369"/>
    </location>
    <ligand>
        <name>L-aspartate</name>
        <dbReference type="ChEBI" id="CHEBI:29991"/>
    </ligand>
</feature>
<dbReference type="GO" id="GO:0003723">
    <property type="term" value="F:RNA binding"/>
    <property type="evidence" value="ECO:0007669"/>
    <property type="project" value="TreeGrafter"/>
</dbReference>
<dbReference type="InterPro" id="IPR004523">
    <property type="entry name" value="Asp-tRNA_synthase_2"/>
</dbReference>
<dbReference type="InterPro" id="IPR006195">
    <property type="entry name" value="aa-tRNA-synth_II"/>
</dbReference>
<evidence type="ECO:0000259" key="10">
    <source>
        <dbReference type="PROSITE" id="PS50862"/>
    </source>
</evidence>
<dbReference type="InterPro" id="IPR004365">
    <property type="entry name" value="NA-bd_OB_tRNA"/>
</dbReference>
<comment type="caution">
    <text evidence="11">The sequence shown here is derived from an EMBL/GenBank/DDBJ whole genome shotgun (WGS) entry which is preliminary data.</text>
</comment>
<dbReference type="PROSITE" id="PS50862">
    <property type="entry name" value="AA_TRNA_LIGASE_II"/>
    <property type="match status" value="1"/>
</dbReference>
<dbReference type="AlphaFoldDB" id="A0A3S3VEK5"/>
<comment type="function">
    <text evidence="9">Aspartyl-tRNA synthetase with relaxed tRNA specificity since it is able to aspartylate not only its cognate tRNA(Asp) but also tRNA(Asn). Reaction proceeds in two steps: L-aspartate is first activated by ATP to form Asp-AMP and then transferred to the acceptor end of tRNA(Asp/Asn).</text>
</comment>
<feature type="binding site" evidence="9">
    <location>
        <position position="365"/>
    </location>
    <ligand>
        <name>Mg(2+)</name>
        <dbReference type="ChEBI" id="CHEBI:18420"/>
        <label>2</label>
    </ligand>
</feature>
<feature type="binding site" evidence="9">
    <location>
        <position position="215"/>
    </location>
    <ligand>
        <name>L-aspartate</name>
        <dbReference type="ChEBI" id="CHEBI:29991"/>
    </ligand>
</feature>
<dbReference type="SUPFAM" id="SSF55681">
    <property type="entry name" value="Class II aaRS and biotin synthetases"/>
    <property type="match status" value="1"/>
</dbReference>
<dbReference type="Gene3D" id="3.30.930.10">
    <property type="entry name" value="Bira Bifunctional Protein, Domain 2"/>
    <property type="match status" value="1"/>
</dbReference>
<evidence type="ECO:0000256" key="3">
    <source>
        <dbReference type="ARBA" id="ARBA00022490"/>
    </source>
</evidence>
<dbReference type="FunFam" id="3.30.930.10:FF:000038">
    <property type="entry name" value="Aspartate--tRNA ligase"/>
    <property type="match status" value="1"/>
</dbReference>
<keyword evidence="6 9" id="KW-0067">ATP-binding</keyword>
<feature type="binding site" evidence="9">
    <location>
        <begin position="410"/>
        <end position="413"/>
    </location>
    <ligand>
        <name>ATP</name>
        <dbReference type="ChEBI" id="CHEBI:30616"/>
    </ligand>
</feature>
<dbReference type="GO" id="GO:0006422">
    <property type="term" value="P:aspartyl-tRNA aminoacylation"/>
    <property type="evidence" value="ECO:0007669"/>
    <property type="project" value="UniProtKB-UniRule"/>
</dbReference>
<feature type="binding site" evidence="9">
    <location>
        <position position="171"/>
    </location>
    <ligand>
        <name>L-aspartate</name>
        <dbReference type="ChEBI" id="CHEBI:29991"/>
    </ligand>
</feature>
<organism evidence="11 12">
    <name type="scientific">Methanosuratincola subterraneus</name>
    <dbReference type="NCBI Taxonomy" id="2593994"/>
    <lineage>
        <taxon>Archaea</taxon>
        <taxon>Thermoproteota</taxon>
        <taxon>Methanosuratincolia</taxon>
        <taxon>Candidatus Methanomethylicales</taxon>
        <taxon>Candidatus Methanomethylicaceae</taxon>
        <taxon>Candidatus Methanosuratincola (ex Vanwonterghem et al. 2016)</taxon>
    </lineage>
</organism>
<evidence type="ECO:0000256" key="1">
    <source>
        <dbReference type="ARBA" id="ARBA00004496"/>
    </source>
</evidence>
<evidence type="ECO:0000313" key="11">
    <source>
        <dbReference type="EMBL" id="RWX72855.1"/>
    </source>
</evidence>
<feature type="binding site" evidence="9">
    <location>
        <position position="362"/>
    </location>
    <ligand>
        <name>ATP</name>
        <dbReference type="ChEBI" id="CHEBI:30616"/>
    </ligand>
</feature>
<dbReference type="EC" id="6.1.1.23" evidence="9"/>
<feature type="binding site" evidence="9">
    <location>
        <begin position="223"/>
        <end position="225"/>
    </location>
    <ligand>
        <name>ATP</name>
        <dbReference type="ChEBI" id="CHEBI:30616"/>
    </ligand>
</feature>
<comment type="catalytic activity">
    <reaction evidence="9">
        <text>tRNA(Asx) + L-aspartate + ATP = L-aspartyl-tRNA(Asx) + AMP + diphosphate</text>
        <dbReference type="Rhea" id="RHEA:18349"/>
        <dbReference type="Rhea" id="RHEA-COMP:9710"/>
        <dbReference type="Rhea" id="RHEA-COMP:9711"/>
        <dbReference type="ChEBI" id="CHEBI:29991"/>
        <dbReference type="ChEBI" id="CHEBI:30616"/>
        <dbReference type="ChEBI" id="CHEBI:33019"/>
        <dbReference type="ChEBI" id="CHEBI:78442"/>
        <dbReference type="ChEBI" id="CHEBI:78516"/>
        <dbReference type="ChEBI" id="CHEBI:456215"/>
        <dbReference type="EC" id="6.1.1.23"/>
    </reaction>
</comment>
<dbReference type="Pfam" id="PF00152">
    <property type="entry name" value="tRNA-synt_2"/>
    <property type="match status" value="1"/>
</dbReference>
<keyword evidence="5 9" id="KW-0547">Nucleotide-binding</keyword>
<dbReference type="InterPro" id="IPR012340">
    <property type="entry name" value="NA-bd_OB-fold"/>
</dbReference>
<keyword evidence="4 9" id="KW-0436">Ligase</keyword>
<dbReference type="Pfam" id="PF01336">
    <property type="entry name" value="tRNA_anti-codon"/>
    <property type="match status" value="1"/>
</dbReference>
<dbReference type="PRINTS" id="PR01042">
    <property type="entry name" value="TRNASYNTHASP"/>
</dbReference>
<feature type="binding site" evidence="9">
    <location>
        <position position="362"/>
    </location>
    <ligand>
        <name>Mg(2+)</name>
        <dbReference type="ChEBI" id="CHEBI:18420"/>
        <label>3</label>
    </ligand>
</feature>
<evidence type="ECO:0000256" key="2">
    <source>
        <dbReference type="ARBA" id="ARBA00005312"/>
    </source>
</evidence>
<evidence type="ECO:0000256" key="5">
    <source>
        <dbReference type="ARBA" id="ARBA00022741"/>
    </source>
</evidence>
<comment type="similarity">
    <text evidence="2 9">Belongs to the class-II aminoacyl-tRNA synthetase family. Type 2 subfamily.</text>
</comment>
<proteinExistence type="inferred from homology"/>
<feature type="binding site" evidence="9">
    <location>
        <position position="362"/>
    </location>
    <ligand>
        <name>Mg(2+)</name>
        <dbReference type="ChEBI" id="CHEBI:18420"/>
        <label>2</label>
    </ligand>
</feature>
<comment type="subunit">
    <text evidence="9">Homodimer.</text>
</comment>
<evidence type="ECO:0000313" key="12">
    <source>
        <dbReference type="Proteomes" id="UP000288215"/>
    </source>
</evidence>
<evidence type="ECO:0000256" key="8">
    <source>
        <dbReference type="ARBA" id="ARBA00023146"/>
    </source>
</evidence>
<dbReference type="PANTHER" id="PTHR43450">
    <property type="entry name" value="ASPARTYL-TRNA SYNTHETASE"/>
    <property type="match status" value="1"/>
</dbReference>
<name>A0A3S3VEK5_METS7</name>